<feature type="domain" description="Xylanolytic transcriptional activator regulatory" evidence="5">
    <location>
        <begin position="212"/>
        <end position="441"/>
    </location>
</feature>
<dbReference type="Proteomes" id="UP000009096">
    <property type="component" value="Chromosome 2"/>
</dbReference>
<evidence type="ECO:0000256" key="3">
    <source>
        <dbReference type="SAM" id="MobiDB-lite"/>
    </source>
</evidence>
<dbReference type="VEuPathDB" id="FungiDB:FVEG_05844"/>
<feature type="region of interest" description="Disordered" evidence="3">
    <location>
        <begin position="60"/>
        <end position="98"/>
    </location>
</feature>
<dbReference type="KEGG" id="fvr:FVEG_05844"/>
<dbReference type="CDD" id="cd12148">
    <property type="entry name" value="fungal_TF_MHR"/>
    <property type="match status" value="1"/>
</dbReference>
<dbReference type="GO" id="GO:0006351">
    <property type="term" value="P:DNA-templated transcription"/>
    <property type="evidence" value="ECO:0007669"/>
    <property type="project" value="InterPro"/>
</dbReference>
<keyword evidence="2" id="KW-0539">Nucleus</keyword>
<dbReference type="InterPro" id="IPR001138">
    <property type="entry name" value="Zn2Cys6_DnaBD"/>
</dbReference>
<evidence type="ECO:0000313" key="6">
    <source>
        <dbReference type="EMBL" id="EWG44876.1"/>
    </source>
</evidence>
<dbReference type="AlphaFoldDB" id="W7M1N9"/>
<dbReference type="eggNOG" id="ENOG502STHM">
    <property type="taxonomic scope" value="Eukaryota"/>
</dbReference>
<dbReference type="Pfam" id="PF04082">
    <property type="entry name" value="Fungal_trans"/>
    <property type="match status" value="1"/>
</dbReference>
<dbReference type="OrthoDB" id="3266505at2759"/>
<dbReference type="SUPFAM" id="SSF57701">
    <property type="entry name" value="Zn2/Cys6 DNA-binding domain"/>
    <property type="match status" value="1"/>
</dbReference>
<evidence type="ECO:0000259" key="4">
    <source>
        <dbReference type="Pfam" id="PF00172"/>
    </source>
</evidence>
<feature type="compositionally biased region" description="Basic residues" evidence="3">
    <location>
        <begin position="25"/>
        <end position="35"/>
    </location>
</feature>
<dbReference type="GeneID" id="30063799"/>
<dbReference type="GO" id="GO:0000981">
    <property type="term" value="F:DNA-binding transcription factor activity, RNA polymerase II-specific"/>
    <property type="evidence" value="ECO:0007669"/>
    <property type="project" value="InterPro"/>
</dbReference>
<dbReference type="EMBL" id="CM000579">
    <property type="protein sequence ID" value="EWG44876.1"/>
    <property type="molecule type" value="Genomic_DNA"/>
</dbReference>
<dbReference type="Pfam" id="PF00172">
    <property type="entry name" value="Zn_clus"/>
    <property type="match status" value="1"/>
</dbReference>
<organism evidence="6 7">
    <name type="scientific">Gibberella moniliformis (strain M3125 / FGSC 7600)</name>
    <name type="common">Maize ear and stalk rot fungus</name>
    <name type="synonym">Fusarium verticillioides</name>
    <dbReference type="NCBI Taxonomy" id="334819"/>
    <lineage>
        <taxon>Eukaryota</taxon>
        <taxon>Fungi</taxon>
        <taxon>Dikarya</taxon>
        <taxon>Ascomycota</taxon>
        <taxon>Pezizomycotina</taxon>
        <taxon>Sordariomycetes</taxon>
        <taxon>Hypocreomycetidae</taxon>
        <taxon>Hypocreales</taxon>
        <taxon>Nectriaceae</taxon>
        <taxon>Fusarium</taxon>
        <taxon>Fusarium fujikuroi species complex</taxon>
    </lineage>
</organism>
<dbReference type="InterPro" id="IPR007219">
    <property type="entry name" value="XnlR_reg_dom"/>
</dbReference>
<evidence type="ECO:0000256" key="2">
    <source>
        <dbReference type="ARBA" id="ARBA00023242"/>
    </source>
</evidence>
<evidence type="ECO:0008006" key="8">
    <source>
        <dbReference type="Google" id="ProtNLM"/>
    </source>
</evidence>
<accession>W7M1N9</accession>
<dbReference type="PANTHER" id="PTHR46910:SF13">
    <property type="entry name" value="SPECIFIC TRANSCRIPTION FACTOR, PUTATIVE (AFU_ORTHOLOGUE AFUA_4G06190)-RELATED"/>
    <property type="match status" value="1"/>
</dbReference>
<protein>
    <recommendedName>
        <fullName evidence="8">Zn(2)-C6 fungal-type domain-containing protein</fullName>
    </recommendedName>
</protein>
<dbReference type="EMBL" id="DS022248">
    <property type="protein sequence ID" value="EWG44876.1"/>
    <property type="molecule type" value="Genomic_DNA"/>
</dbReference>
<reference evidence="6 7" key="1">
    <citation type="journal article" date="2010" name="Nature">
        <title>Comparative genomics reveals mobile pathogenicity chromosomes in Fusarium.</title>
        <authorList>
            <person name="Ma L.J."/>
            <person name="van der Does H.C."/>
            <person name="Borkovich K.A."/>
            <person name="Coleman J.J."/>
            <person name="Daboussi M.J."/>
            <person name="Di Pietro A."/>
            <person name="Dufresne M."/>
            <person name="Freitag M."/>
            <person name="Grabherr M."/>
            <person name="Henrissat B."/>
            <person name="Houterman P.M."/>
            <person name="Kang S."/>
            <person name="Shim W.B."/>
            <person name="Woloshuk C."/>
            <person name="Xie X."/>
            <person name="Xu J.R."/>
            <person name="Antoniw J."/>
            <person name="Baker S.E."/>
            <person name="Bluhm B.H."/>
            <person name="Breakspear A."/>
            <person name="Brown D.W."/>
            <person name="Butchko R.A."/>
            <person name="Chapman S."/>
            <person name="Coulson R."/>
            <person name="Coutinho P.M."/>
            <person name="Danchin E.G."/>
            <person name="Diener A."/>
            <person name="Gale L.R."/>
            <person name="Gardiner D.M."/>
            <person name="Goff S."/>
            <person name="Hammond-Kosack K.E."/>
            <person name="Hilburn K."/>
            <person name="Hua-Van A."/>
            <person name="Jonkers W."/>
            <person name="Kazan K."/>
            <person name="Kodira C.D."/>
            <person name="Koehrsen M."/>
            <person name="Kumar L."/>
            <person name="Lee Y.H."/>
            <person name="Li L."/>
            <person name="Manners J.M."/>
            <person name="Miranda-Saavedra D."/>
            <person name="Mukherjee M."/>
            <person name="Park G."/>
            <person name="Park J."/>
            <person name="Park S.Y."/>
            <person name="Proctor R.H."/>
            <person name="Regev A."/>
            <person name="Ruiz-Roldan M.C."/>
            <person name="Sain D."/>
            <person name="Sakthikumar S."/>
            <person name="Sykes S."/>
            <person name="Schwartz D.C."/>
            <person name="Turgeon B.G."/>
            <person name="Wapinski I."/>
            <person name="Yoder O."/>
            <person name="Young S."/>
            <person name="Zeng Q."/>
            <person name="Zhou S."/>
            <person name="Galagan J."/>
            <person name="Cuomo C.A."/>
            <person name="Kistler H.C."/>
            <person name="Rep M."/>
        </authorList>
    </citation>
    <scope>NUCLEOTIDE SEQUENCE [LARGE SCALE GENOMIC DNA]</scope>
    <source>
        <strain evidence="7">M3125 / FGSC 7600</strain>
    </source>
</reference>
<dbReference type="GO" id="GO:0008270">
    <property type="term" value="F:zinc ion binding"/>
    <property type="evidence" value="ECO:0007669"/>
    <property type="project" value="InterPro"/>
</dbReference>
<name>W7M1N9_GIBM7</name>
<dbReference type="PANTHER" id="PTHR46910">
    <property type="entry name" value="TRANSCRIPTION FACTOR PDR1"/>
    <property type="match status" value="1"/>
</dbReference>
<dbReference type="CDD" id="cd00067">
    <property type="entry name" value="GAL4"/>
    <property type="match status" value="1"/>
</dbReference>
<feature type="domain" description="Zn(2)-C6 fungal-type" evidence="4">
    <location>
        <begin position="32"/>
        <end position="62"/>
    </location>
</feature>
<keyword evidence="1" id="KW-0479">Metal-binding</keyword>
<dbReference type="RefSeq" id="XP_018751067.1">
    <property type="nucleotide sequence ID" value="XM_018894081.1"/>
</dbReference>
<proteinExistence type="predicted"/>
<dbReference type="InterPro" id="IPR036864">
    <property type="entry name" value="Zn2-C6_fun-type_DNA-bd_sf"/>
</dbReference>
<evidence type="ECO:0000313" key="7">
    <source>
        <dbReference type="Proteomes" id="UP000009096"/>
    </source>
</evidence>
<dbReference type="Gene3D" id="4.10.240.10">
    <property type="entry name" value="Zn(2)-C6 fungal-type DNA-binding domain"/>
    <property type="match status" value="1"/>
</dbReference>
<gene>
    <name evidence="6" type="ORF">FVEG_05844</name>
</gene>
<dbReference type="InterPro" id="IPR050987">
    <property type="entry name" value="AtrR-like"/>
</dbReference>
<evidence type="ECO:0000259" key="5">
    <source>
        <dbReference type="Pfam" id="PF04082"/>
    </source>
</evidence>
<evidence type="ECO:0000256" key="1">
    <source>
        <dbReference type="ARBA" id="ARBA00022723"/>
    </source>
</evidence>
<feature type="region of interest" description="Disordered" evidence="3">
    <location>
        <begin position="1"/>
        <end position="35"/>
    </location>
</feature>
<dbReference type="GO" id="GO:0003677">
    <property type="term" value="F:DNA binding"/>
    <property type="evidence" value="ECO:0007669"/>
    <property type="project" value="InterPro"/>
</dbReference>
<keyword evidence="7" id="KW-1185">Reference proteome</keyword>
<sequence length="688" mass="77195">MTSDLNENEFGTGHSPYGATGPTQARKRKNHDCKRRKVKCSGENTCQNCRSREIKCRYSPSPTTVEGEVETRRSNAIARQTRDSASAGARMPPGALPDPRVDELYERVRSIECTLTRLLKSAKYTENSSPGVPFLTPVERSVAVPDEEDDDGDQFALPPITHNDLTLSSQVAALGAFLSGPPSPKTASSCRQTAAFQVLIQFPDSSTLQHLLDVYFCDMNSYFPFLDRQDTELRIYGVVGRLGHSSCNRSVAVTKEDLSIIALTYIMLAMADCVDPDKGACDGDAKPGWERYLQSCRAIQQFSHSKTLNLDTVRAQCLMAAYLMHVEVLRAASQAISVAWQQAISIRLNDKKTWPGDDAQGVFQRQQLWWTMYFLDRQISRRSGIAYHIRNTEFDVDDFTVSTENTPIPQAEVTKSYLQALVSLSRLWSRVWDTFFAVGATNKGDWMEVELMDARILNARRGLPKTLTWDSKEIANYAASGEDEPRIRRRLQIFTRLELLRMLIKQNPIHQSAFNPETAHFCARLSREIIRSHHLYFLQYPARASGYFATSSIVECIYHLAPVIHRSTDSHEHSACVSAFNQAHGILINLSVYTNVAKKALRALNGVIKKWGGGDTIGIAASKDTRLRQGQVQDVDNFDVPPEIQEFMRRTGAQVGVEGFDIHLGDLMDMSMGWLPGSEFDLRPDVLH</sequence>